<evidence type="ECO:0000313" key="19">
    <source>
        <dbReference type="EnsemblMetazoa" id="AAEL020586-PA"/>
    </source>
</evidence>
<proteinExistence type="inferred from homology"/>
<evidence type="ECO:0000256" key="11">
    <source>
        <dbReference type="ARBA" id="ARBA00022824"/>
    </source>
</evidence>
<feature type="compositionally biased region" description="Low complexity" evidence="16">
    <location>
        <begin position="151"/>
        <end position="176"/>
    </location>
</feature>
<evidence type="ECO:0000256" key="8">
    <source>
        <dbReference type="ARBA" id="ARBA00022692"/>
    </source>
</evidence>
<comment type="function">
    <text evidence="1">Transfers mannosyl residues to the hydroxyl group of serine or threonine residues.</text>
</comment>
<evidence type="ECO:0000256" key="10">
    <source>
        <dbReference type="ARBA" id="ARBA00022803"/>
    </source>
</evidence>
<organism evidence="19 20">
    <name type="scientific">Aedes aegypti</name>
    <name type="common">Yellowfever mosquito</name>
    <name type="synonym">Culex aegypti</name>
    <dbReference type="NCBI Taxonomy" id="7159"/>
    <lineage>
        <taxon>Eukaryota</taxon>
        <taxon>Metazoa</taxon>
        <taxon>Ecdysozoa</taxon>
        <taxon>Arthropoda</taxon>
        <taxon>Hexapoda</taxon>
        <taxon>Insecta</taxon>
        <taxon>Pterygota</taxon>
        <taxon>Neoptera</taxon>
        <taxon>Endopterygota</taxon>
        <taxon>Diptera</taxon>
        <taxon>Nematocera</taxon>
        <taxon>Culicoidea</taxon>
        <taxon>Culicidae</taxon>
        <taxon>Culicinae</taxon>
        <taxon>Aedini</taxon>
        <taxon>Aedes</taxon>
        <taxon>Stegomyia</taxon>
    </lineage>
</organism>
<keyword evidence="11" id="KW-0256">Endoplasmic reticulum</keyword>
<dbReference type="EC" id="2.4.1.109" evidence="6"/>
<evidence type="ECO:0000256" key="12">
    <source>
        <dbReference type="ARBA" id="ARBA00022989"/>
    </source>
</evidence>
<keyword evidence="9" id="KW-0677">Repeat</keyword>
<feature type="compositionally biased region" description="Low complexity" evidence="16">
    <location>
        <begin position="965"/>
        <end position="986"/>
    </location>
</feature>
<dbReference type="SMART" id="SM00028">
    <property type="entry name" value="TPR"/>
    <property type="match status" value="3"/>
</dbReference>
<keyword evidence="13 17" id="KW-0472">Membrane</keyword>
<gene>
    <name evidence="19" type="primary">5565213</name>
</gene>
<evidence type="ECO:0000256" key="6">
    <source>
        <dbReference type="ARBA" id="ARBA00012839"/>
    </source>
</evidence>
<dbReference type="PROSITE" id="PS50293">
    <property type="entry name" value="TPR_REGION"/>
    <property type="match status" value="1"/>
</dbReference>
<dbReference type="Pfam" id="PF08409">
    <property type="entry name" value="TMTC_DUF1736"/>
    <property type="match status" value="1"/>
</dbReference>
<comment type="similarity">
    <text evidence="5">Belongs to the TMTC family.</text>
</comment>
<dbReference type="GO" id="GO:0016020">
    <property type="term" value="C:membrane"/>
    <property type="evidence" value="ECO:0007669"/>
    <property type="project" value="UniProtKB-SubCell"/>
</dbReference>
<evidence type="ECO:0000256" key="4">
    <source>
        <dbReference type="ARBA" id="ARBA00004922"/>
    </source>
</evidence>
<dbReference type="InParanoid" id="A0A6I8TM87"/>
<dbReference type="GO" id="GO:0004169">
    <property type="term" value="F:dolichyl-phosphate-mannose-protein mannosyltransferase activity"/>
    <property type="evidence" value="ECO:0007669"/>
    <property type="project" value="UniProtKB-EC"/>
</dbReference>
<feature type="compositionally biased region" description="Basic residues" evidence="16">
    <location>
        <begin position="993"/>
        <end position="1008"/>
    </location>
</feature>
<dbReference type="EnsemblMetazoa" id="AAEL020586-RA">
    <property type="protein sequence ID" value="AAEL020586-PA"/>
    <property type="gene ID" value="AAEL020586"/>
</dbReference>
<feature type="region of interest" description="Disordered" evidence="16">
    <location>
        <begin position="862"/>
        <end position="899"/>
    </location>
</feature>
<keyword evidence="12 17" id="KW-1133">Transmembrane helix</keyword>
<dbReference type="SUPFAM" id="SSF48452">
    <property type="entry name" value="TPR-like"/>
    <property type="match status" value="1"/>
</dbReference>
<dbReference type="AlphaFoldDB" id="A0A6I8TM87"/>
<feature type="transmembrane region" description="Helical" evidence="17">
    <location>
        <begin position="531"/>
        <end position="553"/>
    </location>
</feature>
<dbReference type="InterPro" id="IPR019734">
    <property type="entry name" value="TPR_rpt"/>
</dbReference>
<keyword evidence="10" id="KW-0802">TPR repeat</keyword>
<comment type="subcellular location">
    <subcellularLocation>
        <location evidence="3">Endoplasmic reticulum</location>
    </subcellularLocation>
    <subcellularLocation>
        <location evidence="2">Membrane</location>
        <topology evidence="2">Multi-pass membrane protein</topology>
    </subcellularLocation>
</comment>
<evidence type="ECO:0000256" key="3">
    <source>
        <dbReference type="ARBA" id="ARBA00004240"/>
    </source>
</evidence>
<reference evidence="19" key="2">
    <citation type="submission" date="2020-05" db="UniProtKB">
        <authorList>
            <consortium name="EnsemblMetazoa"/>
        </authorList>
    </citation>
    <scope>IDENTIFICATION</scope>
    <source>
        <strain evidence="19">LVP_AGWG</strain>
    </source>
</reference>
<keyword evidence="20" id="KW-1185">Reference proteome</keyword>
<keyword evidence="8 17" id="KW-0812">Transmembrane</keyword>
<evidence type="ECO:0000256" key="1">
    <source>
        <dbReference type="ARBA" id="ARBA00003582"/>
    </source>
</evidence>
<evidence type="ECO:0000256" key="14">
    <source>
        <dbReference type="ARBA" id="ARBA00045085"/>
    </source>
</evidence>
<feature type="compositionally biased region" description="Low complexity" evidence="16">
    <location>
        <begin position="870"/>
        <end position="899"/>
    </location>
</feature>
<feature type="transmembrane region" description="Helical" evidence="17">
    <location>
        <begin position="501"/>
        <end position="519"/>
    </location>
</feature>
<comment type="catalytic activity">
    <reaction evidence="14">
        <text>a di-trans,poly-cis-dolichyl beta-D-mannosyl phosphate + L-threonyl-[protein] = 3-O-(alpha-D-mannosyl)-L-threonyl-[protein] + a di-trans,poly-cis-dolichyl phosphate + H(+)</text>
        <dbReference type="Rhea" id="RHEA:53396"/>
        <dbReference type="Rhea" id="RHEA-COMP:11060"/>
        <dbReference type="Rhea" id="RHEA-COMP:13547"/>
        <dbReference type="Rhea" id="RHEA-COMP:19498"/>
        <dbReference type="Rhea" id="RHEA-COMP:19501"/>
        <dbReference type="ChEBI" id="CHEBI:15378"/>
        <dbReference type="ChEBI" id="CHEBI:30013"/>
        <dbReference type="ChEBI" id="CHEBI:57683"/>
        <dbReference type="ChEBI" id="CHEBI:58211"/>
        <dbReference type="ChEBI" id="CHEBI:137323"/>
        <dbReference type="EC" id="2.4.1.109"/>
    </reaction>
</comment>
<keyword evidence="7" id="KW-0808">Transferase</keyword>
<name>A0A6I8TM87_AEDAE</name>
<feature type="transmembrane region" description="Helical" evidence="17">
    <location>
        <begin position="457"/>
        <end position="481"/>
    </location>
</feature>
<feature type="region of interest" description="Disordered" evidence="16">
    <location>
        <begin position="151"/>
        <end position="191"/>
    </location>
</feature>
<evidence type="ECO:0000256" key="17">
    <source>
        <dbReference type="SAM" id="Phobius"/>
    </source>
</evidence>
<feature type="transmembrane region" description="Helical" evidence="17">
    <location>
        <begin position="559"/>
        <end position="576"/>
    </location>
</feature>
<feature type="transmembrane region" description="Helical" evidence="17">
    <location>
        <begin position="280"/>
        <end position="298"/>
    </location>
</feature>
<feature type="transmembrane region" description="Helical" evidence="17">
    <location>
        <begin position="332"/>
        <end position="351"/>
    </location>
</feature>
<comment type="catalytic activity">
    <reaction evidence="15">
        <text>a di-trans,poly-cis-dolichyl beta-D-mannosyl phosphate + L-seryl-[protein] = 3-O-(alpha-D-mannosyl)-L-seryl-[protein] + a di-trans,poly-cis-dolichyl phosphate + H(+)</text>
        <dbReference type="Rhea" id="RHEA:17377"/>
        <dbReference type="Rhea" id="RHEA-COMP:9863"/>
        <dbReference type="Rhea" id="RHEA-COMP:13546"/>
        <dbReference type="Rhea" id="RHEA-COMP:19498"/>
        <dbReference type="Rhea" id="RHEA-COMP:19501"/>
        <dbReference type="ChEBI" id="CHEBI:15378"/>
        <dbReference type="ChEBI" id="CHEBI:29999"/>
        <dbReference type="ChEBI" id="CHEBI:57683"/>
        <dbReference type="ChEBI" id="CHEBI:58211"/>
        <dbReference type="ChEBI" id="CHEBI:137321"/>
        <dbReference type="EC" id="2.4.1.109"/>
    </reaction>
</comment>
<dbReference type="PROSITE" id="PS50005">
    <property type="entry name" value="TPR"/>
    <property type="match status" value="2"/>
</dbReference>
<dbReference type="Pfam" id="PF13181">
    <property type="entry name" value="TPR_8"/>
    <property type="match status" value="1"/>
</dbReference>
<evidence type="ECO:0000256" key="7">
    <source>
        <dbReference type="ARBA" id="ARBA00022679"/>
    </source>
</evidence>
<dbReference type="GO" id="GO:0005783">
    <property type="term" value="C:endoplasmic reticulum"/>
    <property type="evidence" value="ECO:0007669"/>
    <property type="project" value="UniProtKB-SubCell"/>
</dbReference>
<feature type="transmembrane region" description="Helical" evidence="17">
    <location>
        <begin position="588"/>
        <end position="605"/>
    </location>
</feature>
<evidence type="ECO:0000259" key="18">
    <source>
        <dbReference type="Pfam" id="PF08409"/>
    </source>
</evidence>
<dbReference type="Gene3D" id="1.25.40.10">
    <property type="entry name" value="Tetratricopeptide repeat domain"/>
    <property type="match status" value="1"/>
</dbReference>
<feature type="region of interest" description="Disordered" evidence="16">
    <location>
        <begin position="951"/>
        <end position="1039"/>
    </location>
</feature>
<accession>A0A6I8TM87</accession>
<evidence type="ECO:0000256" key="16">
    <source>
        <dbReference type="SAM" id="MobiDB-lite"/>
    </source>
</evidence>
<dbReference type="InterPro" id="IPR052943">
    <property type="entry name" value="TMTC_O-mannosyl-trnsfr"/>
</dbReference>
<protein>
    <recommendedName>
        <fullName evidence="6">dolichyl-phosphate-mannose--protein mannosyltransferase</fullName>
        <ecNumber evidence="6">2.4.1.109</ecNumber>
    </recommendedName>
</protein>
<evidence type="ECO:0000256" key="9">
    <source>
        <dbReference type="ARBA" id="ARBA00022737"/>
    </source>
</evidence>
<dbReference type="Proteomes" id="UP000008820">
    <property type="component" value="Chromosome 3"/>
</dbReference>
<dbReference type="InterPro" id="IPR013618">
    <property type="entry name" value="TMTC_DUF1736"/>
</dbReference>
<feature type="region of interest" description="Disordered" evidence="16">
    <location>
        <begin position="102"/>
        <end position="124"/>
    </location>
</feature>
<dbReference type="OrthoDB" id="1658288at2759"/>
<evidence type="ECO:0000313" key="20">
    <source>
        <dbReference type="Proteomes" id="UP000008820"/>
    </source>
</evidence>
<evidence type="ECO:0000256" key="13">
    <source>
        <dbReference type="ARBA" id="ARBA00023136"/>
    </source>
</evidence>
<comment type="pathway">
    <text evidence="4">Protein modification; protein glycosylation.</text>
</comment>
<reference evidence="19 20" key="1">
    <citation type="submission" date="2017-06" db="EMBL/GenBank/DDBJ databases">
        <title>Aedes aegypti genome working group (AGWG) sequencing and assembly.</title>
        <authorList>
            <consortium name="Aedes aegypti Genome Working Group (AGWG)"/>
            <person name="Matthews B.J."/>
        </authorList>
    </citation>
    <scope>NUCLEOTIDE SEQUENCE [LARGE SCALE GENOMIC DNA]</scope>
    <source>
        <strain evidence="19 20">LVP_AGWG</strain>
    </source>
</reference>
<dbReference type="UniPathway" id="UPA00378"/>
<feature type="domain" description="DUF1736" evidence="18">
    <location>
        <begin position="439"/>
        <end position="511"/>
    </location>
</feature>
<feature type="compositionally biased region" description="Low complexity" evidence="16">
    <location>
        <begin position="34"/>
        <end position="61"/>
    </location>
</feature>
<dbReference type="PANTHER" id="PTHR44809">
    <property type="match status" value="1"/>
</dbReference>
<evidence type="ECO:0000256" key="5">
    <source>
        <dbReference type="ARBA" id="ARBA00007882"/>
    </source>
</evidence>
<dbReference type="InterPro" id="IPR011990">
    <property type="entry name" value="TPR-like_helical_dom_sf"/>
</dbReference>
<evidence type="ECO:0000256" key="15">
    <source>
        <dbReference type="ARBA" id="ARBA00045102"/>
    </source>
</evidence>
<evidence type="ECO:0000256" key="2">
    <source>
        <dbReference type="ARBA" id="ARBA00004141"/>
    </source>
</evidence>
<feature type="region of interest" description="Disordered" evidence="16">
    <location>
        <begin position="1"/>
        <end position="61"/>
    </location>
</feature>
<feature type="transmembrane region" description="Helical" evidence="17">
    <location>
        <begin position="363"/>
        <end position="390"/>
    </location>
</feature>
<dbReference type="PANTHER" id="PTHR44809:SF1">
    <property type="entry name" value="PROTEIN O-MANNOSYL-TRANSFERASE TMTC1"/>
    <property type="match status" value="1"/>
</dbReference>
<sequence length="1039" mass="113946">MKRRVTILYPPVSMSHHRSGTRWDTTSNGYGGHSYTHTSPSSSYSSSSSSSSASSSSSCSSYATTSSASEKHALTEDALNNNNNGSLSSSSRTSSHNHVGWCNGGNVHGSPNSGNQHDSEKCNFNKNSSGHLPSGCGLTAAPNGSSSCHTSASSSNSCSSSPSSSSSSSSSSSNNSWKHRSSSSPGRDGEDEVDDWRVYFVVALIAVLCYLNGVQGDFVHDDIPAITMNKDVLGLSPISQVFRNDFWGTPMADLSSHKSYRPLTTLTFRLNYITFGLRSLWFHATNVVLHAAACVLFTRVCTTIAGLRKNFAVFAGVMFAVHPIHTEAVTGIVGRADVLACIFFLISLLAYHGHGDEPDSNSLWLSIILGGLSMLAKETGITVFLLNVAYDVYRNWASLKKTILDVRWSEETHQFGRRVSRVLLSMGVLLAVRLALLQGSLPKFSQQDNPTAFHPNLYVRLLTFCYLAAFNWWLLLCPSTLSHDWQMGSIPLVTSISDPRNLLTFIAFFAALLFVYRGMMDFEHQRHVPVVLGFLLLVLPFLPATNLVVTVGFVVAERVLYIPSMGSVILVVYGAQRMWERFPRMRKAIIVCGLVLIASGCMKTITRNLDWGSREALLRSGLRTLPHNAKMHYNFGNFLRDSSQSDQAVAHYREALRLWPTYASAHNNIGTLMGEFETAEYHFLEAIKYSSEHINAHYNLGQLYRKANRSSEALRMLERCINLEPLFTAAYLELVKLYSGLKAGQLLRRVVQLNPYDVDLRRQYGDWLVEQNLLPEAIVQYQEGLKIMETHQLSVIGACRALRRLGQHSRLHQLILRWQFIVRLSNGGIPIQTEIYLRDWSLKHELRNRAMIYDAGSDVGGNGATGGDVGSSTTGPSSASTRSMSQGSRQSSGSGLTSSVVAEGSSVDCSSSYDGCVSPTDATLHSHAKLSTTSVDSEISIRILRAPHCNRSEHLPGSLKNCKVPSRTPPSSQRPSSSSRVKSSSSQEDGKTAGKHKKWPKSRHKSKGHPPTATGASSELEPNSEGLTPLLVSNLLDKL</sequence>